<evidence type="ECO:0000313" key="3">
    <source>
        <dbReference type="EMBL" id="KAE9067229.1"/>
    </source>
</evidence>
<evidence type="ECO:0000313" key="5">
    <source>
        <dbReference type="Proteomes" id="UP000440732"/>
    </source>
</evidence>
<reference evidence="3 5" key="1">
    <citation type="submission" date="2018-08" db="EMBL/GenBank/DDBJ databases">
        <title>Genomic investigation of the strawberry pathogen Phytophthora fragariae indicates pathogenicity is determined by transcriptional variation in three key races.</title>
        <authorList>
            <person name="Adams T.M."/>
            <person name="Armitage A.D."/>
            <person name="Sobczyk M.K."/>
            <person name="Bates H.J."/>
            <person name="Dunwell J.M."/>
            <person name="Nellist C.F."/>
            <person name="Harrison R.J."/>
        </authorList>
    </citation>
    <scope>NUCLEOTIDE SEQUENCE [LARGE SCALE GENOMIC DNA]</scope>
    <source>
        <strain evidence="4 6">BC-23</strain>
        <strain evidence="3 5">NOV-5</strain>
        <strain evidence="2 7">ONT-3</strain>
    </source>
</reference>
<accession>A0A6A3Q213</accession>
<protein>
    <submittedName>
        <fullName evidence="3">Uncharacterized protein</fullName>
    </submittedName>
</protein>
<organism evidence="3 5">
    <name type="scientific">Phytophthora fragariae</name>
    <dbReference type="NCBI Taxonomy" id="53985"/>
    <lineage>
        <taxon>Eukaryota</taxon>
        <taxon>Sar</taxon>
        <taxon>Stramenopiles</taxon>
        <taxon>Oomycota</taxon>
        <taxon>Peronosporomycetes</taxon>
        <taxon>Peronosporales</taxon>
        <taxon>Peronosporaceae</taxon>
        <taxon>Phytophthora</taxon>
    </lineage>
</organism>
<name>A0A6A3Q213_9STRA</name>
<evidence type="ECO:0000313" key="4">
    <source>
        <dbReference type="EMBL" id="KAE9164984.1"/>
    </source>
</evidence>
<dbReference type="EMBL" id="QXFX01005348">
    <property type="protein sequence ID" value="KAE9061000.1"/>
    <property type="molecule type" value="Genomic_DNA"/>
</dbReference>
<evidence type="ECO:0000256" key="1">
    <source>
        <dbReference type="SAM" id="MobiDB-lite"/>
    </source>
</evidence>
<dbReference type="AlphaFoldDB" id="A0A6A3Q213"/>
<feature type="region of interest" description="Disordered" evidence="1">
    <location>
        <begin position="66"/>
        <end position="88"/>
    </location>
</feature>
<proteinExistence type="predicted"/>
<evidence type="ECO:0000313" key="7">
    <source>
        <dbReference type="Proteomes" id="UP000488956"/>
    </source>
</evidence>
<dbReference type="EMBL" id="QXGA01005418">
    <property type="protein sequence ID" value="KAE9067229.1"/>
    <property type="molecule type" value="Genomic_DNA"/>
</dbReference>
<sequence>MASLHHQLGLDVATELLGREQFLLVFMGSDDINARLRFQQSVGTGGYGDIYKYLMMRSPISCGVRMGESREHRTREHRSTKSANRCSL</sequence>
<dbReference type="Proteomes" id="UP000476176">
    <property type="component" value="Unassembled WGS sequence"/>
</dbReference>
<comment type="caution">
    <text evidence="3">The sequence shown here is derived from an EMBL/GenBank/DDBJ whole genome shotgun (WGS) entry which is preliminary data.</text>
</comment>
<evidence type="ECO:0000313" key="2">
    <source>
        <dbReference type="EMBL" id="KAE9061000.1"/>
    </source>
</evidence>
<evidence type="ECO:0000313" key="6">
    <source>
        <dbReference type="Proteomes" id="UP000476176"/>
    </source>
</evidence>
<gene>
    <name evidence="4" type="ORF">PF004_g29649</name>
    <name evidence="3" type="ORF">PF006_g30040</name>
    <name evidence="2" type="ORF">PF010_g29990</name>
</gene>
<feature type="compositionally biased region" description="Basic and acidic residues" evidence="1">
    <location>
        <begin position="67"/>
        <end position="79"/>
    </location>
</feature>
<dbReference type="Proteomes" id="UP000440732">
    <property type="component" value="Unassembled WGS sequence"/>
</dbReference>
<dbReference type="EMBL" id="QXGC01005535">
    <property type="protein sequence ID" value="KAE9164984.1"/>
    <property type="molecule type" value="Genomic_DNA"/>
</dbReference>
<dbReference type="Proteomes" id="UP000488956">
    <property type="component" value="Unassembled WGS sequence"/>
</dbReference>